<evidence type="ECO:0008006" key="3">
    <source>
        <dbReference type="Google" id="ProtNLM"/>
    </source>
</evidence>
<organism evidence="1 2">
    <name type="scientific">Intestinimonas butyriciproducens</name>
    <dbReference type="NCBI Taxonomy" id="1297617"/>
    <lineage>
        <taxon>Bacteria</taxon>
        <taxon>Bacillati</taxon>
        <taxon>Bacillota</taxon>
        <taxon>Clostridia</taxon>
        <taxon>Eubacteriales</taxon>
        <taxon>Intestinimonas</taxon>
    </lineage>
</organism>
<reference evidence="2" key="2">
    <citation type="submission" date="2015-04" db="EMBL/GenBank/DDBJ databases">
        <title>A butyrogenic pathway from the amino acid lysine in a human gut commensal.</title>
        <authorList>
            <person name="de Vos W.M."/>
            <person name="Bui N.T.P."/>
            <person name="Plugge C.M."/>
            <person name="Ritari J."/>
        </authorList>
    </citation>
    <scope>NUCLEOTIDE SEQUENCE [LARGE SCALE GENOMIC DNA]</scope>
    <source>
        <strain evidence="2">AF211</strain>
    </source>
</reference>
<dbReference type="EMBL" id="CP011307">
    <property type="protein sequence ID" value="ALP93512.1"/>
    <property type="molecule type" value="Genomic_DNA"/>
</dbReference>
<dbReference type="AlphaFoldDB" id="A0A0S2W2C8"/>
<dbReference type="PATRIC" id="fig|1297617.4.peg.1139"/>
<dbReference type="Pfam" id="PF13707">
    <property type="entry name" value="RloB"/>
    <property type="match status" value="1"/>
</dbReference>
<protein>
    <recommendedName>
        <fullName evidence="3">RloB-like protein</fullName>
    </recommendedName>
</protein>
<dbReference type="Proteomes" id="UP000064844">
    <property type="component" value="Chromosome"/>
</dbReference>
<gene>
    <name evidence="1" type="ORF">IB211_01119c</name>
</gene>
<reference evidence="1 2" key="1">
    <citation type="journal article" date="2015" name="Nat. Commun.">
        <title>Production of butyrate from lysine and the Amadori product fructoselysine by a human gut commensal.</title>
        <authorList>
            <person name="Bui T.P."/>
            <person name="Ritari J."/>
            <person name="Boeren S."/>
            <person name="de Waard P."/>
            <person name="Plugge C.M."/>
            <person name="de Vos W.M."/>
        </authorList>
    </citation>
    <scope>NUCLEOTIDE SEQUENCE [LARGE SCALE GENOMIC DNA]</scope>
    <source>
        <strain evidence="1 2">AF211</strain>
    </source>
</reference>
<dbReference type="RefSeq" id="WP_058117385.1">
    <property type="nucleotide sequence ID" value="NZ_CP011307.1"/>
</dbReference>
<evidence type="ECO:0000313" key="2">
    <source>
        <dbReference type="Proteomes" id="UP000064844"/>
    </source>
</evidence>
<name>A0A0S2W2C8_9FIRM</name>
<evidence type="ECO:0000313" key="1">
    <source>
        <dbReference type="EMBL" id="ALP93512.1"/>
    </source>
</evidence>
<dbReference type="KEGG" id="ibu:IB211_01119c"/>
<dbReference type="InterPro" id="IPR025591">
    <property type="entry name" value="RloB"/>
</dbReference>
<keyword evidence="2" id="KW-1185">Reference proteome</keyword>
<proteinExistence type="predicted"/>
<accession>A0A0S2W2C8</accession>
<sequence>MARGKIEKRGQRRRKIKPVILIVTEGSQTEPKYFEHYRNRQTNIDIRVVGSRTSGGETDYLSLIRKAVEYQNKNQISVSEGDSVWVVADGDVNYNNPDPITTKDSLLSKARKMAGAKGIQIALSNPCFEFWYLLHFQYTTKFFKDYPAVKNELTTYLPDYEKTGDVYNQLAEHTAIAIQNAKRVEQYHLQNDCSKPFGIAVNPFTDIYRLVESLL</sequence>
<dbReference type="STRING" id="1297617.IB211_01119c"/>